<dbReference type="GO" id="GO:0006352">
    <property type="term" value="P:DNA-templated transcription initiation"/>
    <property type="evidence" value="ECO:0007669"/>
    <property type="project" value="UniProtKB-UniRule"/>
</dbReference>
<dbReference type="Pfam" id="PF04539">
    <property type="entry name" value="Sigma70_r3"/>
    <property type="match status" value="1"/>
</dbReference>
<keyword evidence="6" id="KW-0150">Chloroplast</keyword>
<keyword evidence="2 6" id="KW-0805">Transcription regulation</keyword>
<keyword evidence="5 6" id="KW-0804">Transcription</keyword>
<name>A0A7N0VJS9_KALFE</name>
<keyword evidence="9" id="KW-1185">Reference proteome</keyword>
<accession>A0A7N0VJS9</accession>
<evidence type="ECO:0000256" key="1">
    <source>
        <dbReference type="ARBA" id="ARBA00007788"/>
    </source>
</evidence>
<dbReference type="OMA" id="NCLEEIT"/>
<evidence type="ECO:0000256" key="4">
    <source>
        <dbReference type="ARBA" id="ARBA00023125"/>
    </source>
</evidence>
<dbReference type="InterPro" id="IPR036388">
    <property type="entry name" value="WH-like_DNA-bd_sf"/>
</dbReference>
<dbReference type="InterPro" id="IPR013324">
    <property type="entry name" value="RNA_pol_sigma_r3/r4-like"/>
</dbReference>
<dbReference type="NCBIfam" id="TIGR02937">
    <property type="entry name" value="sigma70-ECF"/>
    <property type="match status" value="1"/>
</dbReference>
<dbReference type="PANTHER" id="PTHR30603">
    <property type="entry name" value="RNA POLYMERASE SIGMA FACTOR RPO"/>
    <property type="match status" value="1"/>
</dbReference>
<evidence type="ECO:0000256" key="6">
    <source>
        <dbReference type="PIRNR" id="PIRNR000767"/>
    </source>
</evidence>
<dbReference type="PANTHER" id="PTHR30603:SF45">
    <property type="entry name" value="RNA POLYMERASE SIGMA FACTOR SIGF, CHLOROPLASTIC"/>
    <property type="match status" value="1"/>
</dbReference>
<dbReference type="Pfam" id="PF04542">
    <property type="entry name" value="Sigma70_r2"/>
    <property type="match status" value="1"/>
</dbReference>
<comment type="function">
    <text evidence="6">Sigma factors are initiation factors that promote the attachment of plastid-encoded RNA polymerase (PEP) to specific initiation sites and are then released.</text>
</comment>
<organism evidence="8 9">
    <name type="scientific">Kalanchoe fedtschenkoi</name>
    <name type="common">Lavender scallops</name>
    <name type="synonym">South American air plant</name>
    <dbReference type="NCBI Taxonomy" id="63787"/>
    <lineage>
        <taxon>Eukaryota</taxon>
        <taxon>Viridiplantae</taxon>
        <taxon>Streptophyta</taxon>
        <taxon>Embryophyta</taxon>
        <taxon>Tracheophyta</taxon>
        <taxon>Spermatophyta</taxon>
        <taxon>Magnoliopsida</taxon>
        <taxon>eudicotyledons</taxon>
        <taxon>Gunneridae</taxon>
        <taxon>Pentapetalae</taxon>
        <taxon>Saxifragales</taxon>
        <taxon>Crassulaceae</taxon>
        <taxon>Kalanchoe</taxon>
    </lineage>
</organism>
<evidence type="ECO:0000313" key="9">
    <source>
        <dbReference type="Proteomes" id="UP000594263"/>
    </source>
</evidence>
<dbReference type="Pfam" id="PF04545">
    <property type="entry name" value="Sigma70_r4"/>
    <property type="match status" value="1"/>
</dbReference>
<dbReference type="SUPFAM" id="SSF88659">
    <property type="entry name" value="Sigma3 and sigma4 domains of RNA polymerase sigma factors"/>
    <property type="match status" value="2"/>
</dbReference>
<dbReference type="Gramene" id="Kaladp0872s0002.1.v1.1">
    <property type="protein sequence ID" value="Kaladp0872s0002.1.v1.1"/>
    <property type="gene ID" value="Kaladp0872s0002.v1.1"/>
</dbReference>
<comment type="similarity">
    <text evidence="1 6">Belongs to the sigma-70 factor family.</text>
</comment>
<dbReference type="Gene3D" id="1.10.601.10">
    <property type="entry name" value="RNA Polymerase Primary Sigma Factor"/>
    <property type="match status" value="1"/>
</dbReference>
<dbReference type="EnsemblPlants" id="Kaladp0872s0002.1.v1.1">
    <property type="protein sequence ID" value="Kaladp0872s0002.1.v1.1"/>
    <property type="gene ID" value="Kaladp0872s0002.v1.1"/>
</dbReference>
<reference evidence="8" key="1">
    <citation type="submission" date="2021-01" db="UniProtKB">
        <authorList>
            <consortium name="EnsemblPlants"/>
        </authorList>
    </citation>
    <scope>IDENTIFICATION</scope>
</reference>
<dbReference type="PROSITE" id="PS00716">
    <property type="entry name" value="SIGMA70_2"/>
    <property type="match status" value="1"/>
</dbReference>
<proteinExistence type="inferred from homology"/>
<comment type="subcellular location">
    <subcellularLocation>
        <location evidence="6">Plastid</location>
        <location evidence="6">Chloroplast</location>
    </subcellularLocation>
</comment>
<feature type="domain" description="RNA polymerase sigma-70" evidence="7">
    <location>
        <begin position="477"/>
        <end position="503"/>
    </location>
</feature>
<evidence type="ECO:0000256" key="3">
    <source>
        <dbReference type="ARBA" id="ARBA00023082"/>
    </source>
</evidence>
<evidence type="ECO:0000313" key="8">
    <source>
        <dbReference type="EnsemblPlants" id="Kaladp0872s0002.1.v1.1"/>
    </source>
</evidence>
<dbReference type="InterPro" id="IPR007624">
    <property type="entry name" value="RNA_pol_sigma70_r3"/>
</dbReference>
<keyword evidence="4 6" id="KW-0238">DNA-binding</keyword>
<evidence type="ECO:0000259" key="7">
    <source>
        <dbReference type="PROSITE" id="PS00716"/>
    </source>
</evidence>
<dbReference type="InterPro" id="IPR013325">
    <property type="entry name" value="RNA_pol_sigma_r2"/>
</dbReference>
<keyword evidence="3 6" id="KW-0731">Sigma factor</keyword>
<dbReference type="AlphaFoldDB" id="A0A7N0VJS9"/>
<dbReference type="CDD" id="cd06171">
    <property type="entry name" value="Sigma70_r4"/>
    <property type="match status" value="1"/>
</dbReference>
<dbReference type="GO" id="GO:0003677">
    <property type="term" value="F:DNA binding"/>
    <property type="evidence" value="ECO:0007669"/>
    <property type="project" value="UniProtKB-KW"/>
</dbReference>
<dbReference type="PIRSF" id="PIRSF000767">
    <property type="entry name" value="RNA_pol_sigma_SigB/C/D"/>
    <property type="match status" value="1"/>
</dbReference>
<evidence type="ECO:0000256" key="5">
    <source>
        <dbReference type="ARBA" id="ARBA00023163"/>
    </source>
</evidence>
<dbReference type="InterPro" id="IPR014284">
    <property type="entry name" value="RNA_pol_sigma-70_dom"/>
</dbReference>
<sequence length="520" mass="59006">MVPVTRRYPSPVLLQEQRDDHRLSTLVKEDAGSKVTSGAMQLKIGSTVQKLKKSGDSDQYEKDFNRQLLHWPGLCYLLPSVPSRTEAFVSLTTQLRPPAEDLMDFKLSDAVILAEKALLASKEAAKLAKNLKLLGAELDCSLSPIEVSVDSAGKMVEKGVIVRSTRAFNRNSKRRGQKKHIEVTEIPNTQRLDVKRKMNEGFDHSDPLRLFLWGPETKKLLTAKEESDLISQIQDLARLEDVKQRLQSHLKREPTLIEWSEATGVSNWVLQSQLRSGNRSREKLINANFRMVVHIAKQYQGRGLSLQDLLQEGSRGLMRSVEKFKPQAGCRFATYAYWWIRQAIRKSIFQHSRTIRLPDNVFSLLGKVIEAKKACIQGGHSQPTKEQIAGRVGITVQKLEELMYSARIPVSMQQTVWADQDTTYQEITADSQVETPDISVAKQMMRRHVRGLLSVLSPKERKIIQLRFGIEGGKQRTLSEIGDVFGLSKERVRQLESRAFYKLKRTLGSQGLEAYTDLLM</sequence>
<dbReference type="Proteomes" id="UP000594263">
    <property type="component" value="Unplaced"/>
</dbReference>
<dbReference type="InterPro" id="IPR016262">
    <property type="entry name" value="RNA_pol_sigma_SigB/C/D/F"/>
</dbReference>
<dbReference type="InterPro" id="IPR007630">
    <property type="entry name" value="RNA_pol_sigma70_r4"/>
</dbReference>
<dbReference type="InterPro" id="IPR007627">
    <property type="entry name" value="RNA_pol_sigma70_r2"/>
</dbReference>
<keyword evidence="6" id="KW-0934">Plastid</keyword>
<dbReference type="GO" id="GO:0016987">
    <property type="term" value="F:sigma factor activity"/>
    <property type="evidence" value="ECO:0007669"/>
    <property type="project" value="UniProtKB-UniRule"/>
</dbReference>
<dbReference type="InterPro" id="IPR050239">
    <property type="entry name" value="Sigma-70_RNA_pol_init_factors"/>
</dbReference>
<dbReference type="SUPFAM" id="SSF88946">
    <property type="entry name" value="Sigma2 domain of RNA polymerase sigma factors"/>
    <property type="match status" value="1"/>
</dbReference>
<dbReference type="Gene3D" id="1.10.10.10">
    <property type="entry name" value="Winged helix-like DNA-binding domain superfamily/Winged helix DNA-binding domain"/>
    <property type="match status" value="2"/>
</dbReference>
<dbReference type="GO" id="GO:0009507">
    <property type="term" value="C:chloroplast"/>
    <property type="evidence" value="ECO:0007669"/>
    <property type="project" value="UniProtKB-SubCell"/>
</dbReference>
<dbReference type="PRINTS" id="PR00046">
    <property type="entry name" value="SIGMA70FCT"/>
</dbReference>
<dbReference type="GO" id="GO:0071482">
    <property type="term" value="P:cellular response to light stimulus"/>
    <property type="evidence" value="ECO:0007669"/>
    <property type="project" value="UniProtKB-ARBA"/>
</dbReference>
<dbReference type="InterPro" id="IPR000943">
    <property type="entry name" value="RNA_pol_sigma70"/>
</dbReference>
<evidence type="ECO:0000256" key="2">
    <source>
        <dbReference type="ARBA" id="ARBA00023015"/>
    </source>
</evidence>
<protein>
    <recommendedName>
        <fullName evidence="6">RNA polymerase sigma factor</fullName>
    </recommendedName>
</protein>